<keyword evidence="1" id="KW-0223">Dioxygenase</keyword>
<evidence type="ECO:0000313" key="2">
    <source>
        <dbReference type="Proteomes" id="UP000580654"/>
    </source>
</evidence>
<dbReference type="AlphaFoldDB" id="A0A840Y7E6"/>
<protein>
    <submittedName>
        <fullName evidence="1">Extradiol dioxygenase family protein</fullName>
    </submittedName>
</protein>
<keyword evidence="2" id="KW-1185">Reference proteome</keyword>
<dbReference type="SUPFAM" id="SSF54593">
    <property type="entry name" value="Glyoxalase/Bleomycin resistance protein/Dihydroxybiphenyl dioxygenase"/>
    <property type="match status" value="1"/>
</dbReference>
<dbReference type="InterPro" id="IPR029068">
    <property type="entry name" value="Glyas_Bleomycin-R_OHBP_Dase"/>
</dbReference>
<dbReference type="Proteomes" id="UP000580654">
    <property type="component" value="Unassembled WGS sequence"/>
</dbReference>
<dbReference type="EMBL" id="JACIJD010000023">
    <property type="protein sequence ID" value="MBB5695820.1"/>
    <property type="molecule type" value="Genomic_DNA"/>
</dbReference>
<accession>A0A840Y7E6</accession>
<dbReference type="GO" id="GO:0051213">
    <property type="term" value="F:dioxygenase activity"/>
    <property type="evidence" value="ECO:0007669"/>
    <property type="project" value="UniProtKB-KW"/>
</dbReference>
<sequence>MASIDDYLRTFPMHSAAVPTPFHPAFPVHELVAARRFYGDLLGCPEGRNSAEWED</sequence>
<reference evidence="1 2" key="1">
    <citation type="submission" date="2020-08" db="EMBL/GenBank/DDBJ databases">
        <title>Genomic Encyclopedia of Type Strains, Phase IV (KMG-IV): sequencing the most valuable type-strain genomes for metagenomic binning, comparative biology and taxonomic classification.</title>
        <authorList>
            <person name="Goeker M."/>
        </authorList>
    </citation>
    <scope>NUCLEOTIDE SEQUENCE [LARGE SCALE GENOMIC DNA]</scope>
    <source>
        <strain evidence="1 2">DSM 25622</strain>
    </source>
</reference>
<evidence type="ECO:0000313" key="1">
    <source>
        <dbReference type="EMBL" id="MBB5695820.1"/>
    </source>
</evidence>
<organism evidence="1 2">
    <name type="scientific">Muricoccus pecuniae</name>
    <dbReference type="NCBI Taxonomy" id="693023"/>
    <lineage>
        <taxon>Bacteria</taxon>
        <taxon>Pseudomonadati</taxon>
        <taxon>Pseudomonadota</taxon>
        <taxon>Alphaproteobacteria</taxon>
        <taxon>Acetobacterales</taxon>
        <taxon>Roseomonadaceae</taxon>
        <taxon>Muricoccus</taxon>
    </lineage>
</organism>
<name>A0A840Y7E6_9PROT</name>
<comment type="caution">
    <text evidence="1">The sequence shown here is derived from an EMBL/GenBank/DDBJ whole genome shotgun (WGS) entry which is preliminary data.</text>
</comment>
<gene>
    <name evidence="1" type="ORF">FHS87_003887</name>
</gene>
<dbReference type="Gene3D" id="3.10.180.10">
    <property type="entry name" value="2,3-Dihydroxybiphenyl 1,2-Dioxygenase, domain 1"/>
    <property type="match status" value="1"/>
</dbReference>
<proteinExistence type="predicted"/>
<keyword evidence="1" id="KW-0560">Oxidoreductase</keyword>
<dbReference type="RefSeq" id="WP_246418537.1">
    <property type="nucleotide sequence ID" value="NZ_JACIJD010000023.1"/>
</dbReference>